<keyword evidence="4" id="KW-0067">ATP-binding</keyword>
<keyword evidence="8" id="KW-1185">Reference proteome</keyword>
<dbReference type="InterPro" id="IPR047187">
    <property type="entry name" value="SF1_C_Upf1"/>
</dbReference>
<gene>
    <name evidence="7" type="primary">dna2_2</name>
    <name evidence="7" type="ORF">V5O48_015703</name>
</gene>
<evidence type="ECO:0000256" key="3">
    <source>
        <dbReference type="ARBA" id="ARBA00022806"/>
    </source>
</evidence>
<dbReference type="EMBL" id="JBAHYK010001940">
    <property type="protein sequence ID" value="KAL0566308.1"/>
    <property type="molecule type" value="Genomic_DNA"/>
</dbReference>
<keyword evidence="2 7" id="KW-0378">Hydrolase</keyword>
<sequence>MLLSNKLIYGNRLRCGSEEVARQSLVLPNRSFLQKMHTGSQSCSGEDCWIEKLMAERYCVISPRFYDELAADNDIVSSCKAVFVDTDLVPCRDSRVGDLVQNEGEATIVYQITETLIRCGIEPSQLGIISLYRQQNKLLSQKLKSHSGIEILTADKSQGRDKDCIIISLVRSNETGNVGDLVKDWRRMNVSFTRARSKVIIIGSRKTLKGAELLREFFGLMEEQKWILQLPAGADVAHSEVFVQLPASPGVKRNAGDCDGVRKENDLGGSPRPHKKQKKADADALLRGRPILQDLVNDTK</sequence>
<keyword evidence="7" id="KW-0540">Nuclease</keyword>
<dbReference type="InterPro" id="IPR050534">
    <property type="entry name" value="Coronavir_polyprotein_1ab"/>
</dbReference>
<dbReference type="GO" id="GO:0004519">
    <property type="term" value="F:endonuclease activity"/>
    <property type="evidence" value="ECO:0007669"/>
    <property type="project" value="UniProtKB-KW"/>
</dbReference>
<proteinExistence type="predicted"/>
<feature type="region of interest" description="Disordered" evidence="5">
    <location>
        <begin position="253"/>
        <end position="283"/>
    </location>
</feature>
<dbReference type="Gene3D" id="3.40.50.300">
    <property type="entry name" value="P-loop containing nucleotide triphosphate hydrolases"/>
    <property type="match status" value="1"/>
</dbReference>
<dbReference type="PANTHER" id="PTHR43788:SF8">
    <property type="entry name" value="DNA-BINDING PROTEIN SMUBP-2"/>
    <property type="match status" value="1"/>
</dbReference>
<comment type="caution">
    <text evidence="7">The sequence shown here is derived from an EMBL/GenBank/DDBJ whole genome shotgun (WGS) entry which is preliminary data.</text>
</comment>
<protein>
    <submittedName>
        <fullName evidence="7">DNA replication endonuclease-helicase Dna2</fullName>
        <ecNumber evidence="7">3.6.4.12</ecNumber>
    </submittedName>
</protein>
<keyword evidence="7" id="KW-0255">Endonuclease</keyword>
<feature type="domain" description="DNA2/NAM7 helicase-like C-terminal" evidence="6">
    <location>
        <begin position="2"/>
        <end position="205"/>
    </location>
</feature>
<dbReference type="GO" id="GO:0003678">
    <property type="term" value="F:DNA helicase activity"/>
    <property type="evidence" value="ECO:0007669"/>
    <property type="project" value="UniProtKB-EC"/>
</dbReference>
<evidence type="ECO:0000313" key="8">
    <source>
        <dbReference type="Proteomes" id="UP001465976"/>
    </source>
</evidence>
<keyword evidence="1" id="KW-0547">Nucleotide-binding</keyword>
<evidence type="ECO:0000259" key="6">
    <source>
        <dbReference type="Pfam" id="PF13087"/>
    </source>
</evidence>
<dbReference type="InterPro" id="IPR027417">
    <property type="entry name" value="P-loop_NTPase"/>
</dbReference>
<dbReference type="PANTHER" id="PTHR43788">
    <property type="entry name" value="DNA2/NAM7 HELICASE FAMILY MEMBER"/>
    <property type="match status" value="1"/>
</dbReference>
<name>A0ABR3ETU1_9AGAR</name>
<dbReference type="InterPro" id="IPR041679">
    <property type="entry name" value="DNA2/NAM7-like_C"/>
</dbReference>
<evidence type="ECO:0000256" key="1">
    <source>
        <dbReference type="ARBA" id="ARBA00022741"/>
    </source>
</evidence>
<feature type="compositionally biased region" description="Basic and acidic residues" evidence="5">
    <location>
        <begin position="254"/>
        <end position="266"/>
    </location>
</feature>
<dbReference type="Pfam" id="PF13087">
    <property type="entry name" value="AAA_12"/>
    <property type="match status" value="1"/>
</dbReference>
<dbReference type="GO" id="GO:0016787">
    <property type="term" value="F:hydrolase activity"/>
    <property type="evidence" value="ECO:0007669"/>
    <property type="project" value="UniProtKB-KW"/>
</dbReference>
<accession>A0ABR3ETU1</accession>
<evidence type="ECO:0000256" key="2">
    <source>
        <dbReference type="ARBA" id="ARBA00022801"/>
    </source>
</evidence>
<organism evidence="7 8">
    <name type="scientific">Marasmius crinis-equi</name>
    <dbReference type="NCBI Taxonomy" id="585013"/>
    <lineage>
        <taxon>Eukaryota</taxon>
        <taxon>Fungi</taxon>
        <taxon>Dikarya</taxon>
        <taxon>Basidiomycota</taxon>
        <taxon>Agaricomycotina</taxon>
        <taxon>Agaricomycetes</taxon>
        <taxon>Agaricomycetidae</taxon>
        <taxon>Agaricales</taxon>
        <taxon>Marasmiineae</taxon>
        <taxon>Marasmiaceae</taxon>
        <taxon>Marasmius</taxon>
    </lineage>
</organism>
<keyword evidence="3" id="KW-0347">Helicase</keyword>
<dbReference type="CDD" id="cd18808">
    <property type="entry name" value="SF1_C_Upf1"/>
    <property type="match status" value="1"/>
</dbReference>
<evidence type="ECO:0000256" key="5">
    <source>
        <dbReference type="SAM" id="MobiDB-lite"/>
    </source>
</evidence>
<dbReference type="EC" id="3.6.4.12" evidence="7"/>
<dbReference type="Proteomes" id="UP001465976">
    <property type="component" value="Unassembled WGS sequence"/>
</dbReference>
<reference evidence="7 8" key="1">
    <citation type="submission" date="2024-02" db="EMBL/GenBank/DDBJ databases">
        <title>A draft genome for the cacao thread blight pathogen Marasmius crinis-equi.</title>
        <authorList>
            <person name="Cohen S.P."/>
            <person name="Baruah I.K."/>
            <person name="Amoako-Attah I."/>
            <person name="Bukari Y."/>
            <person name="Meinhardt L.W."/>
            <person name="Bailey B.A."/>
        </authorList>
    </citation>
    <scope>NUCLEOTIDE SEQUENCE [LARGE SCALE GENOMIC DNA]</scope>
    <source>
        <strain evidence="7 8">GH-76</strain>
    </source>
</reference>
<evidence type="ECO:0000313" key="7">
    <source>
        <dbReference type="EMBL" id="KAL0566308.1"/>
    </source>
</evidence>
<dbReference type="SUPFAM" id="SSF52540">
    <property type="entry name" value="P-loop containing nucleoside triphosphate hydrolases"/>
    <property type="match status" value="1"/>
</dbReference>
<evidence type="ECO:0000256" key="4">
    <source>
        <dbReference type="ARBA" id="ARBA00022840"/>
    </source>
</evidence>